<accession>A0A8J2KM63</accession>
<sequence length="30" mass="3321">DDVSRPLIKVGRKRSGLEIFNDPAREAPSP</sequence>
<evidence type="ECO:0000313" key="1">
    <source>
        <dbReference type="EMBL" id="CAG7818977.1"/>
    </source>
</evidence>
<proteinExistence type="predicted"/>
<reference evidence="1" key="1">
    <citation type="submission" date="2021-06" db="EMBL/GenBank/DDBJ databases">
        <authorList>
            <person name="Hodson N. C."/>
            <person name="Mongue J. A."/>
            <person name="Jaron S. K."/>
        </authorList>
    </citation>
    <scope>NUCLEOTIDE SEQUENCE</scope>
</reference>
<organism evidence="1 2">
    <name type="scientific">Allacma fusca</name>
    <dbReference type="NCBI Taxonomy" id="39272"/>
    <lineage>
        <taxon>Eukaryota</taxon>
        <taxon>Metazoa</taxon>
        <taxon>Ecdysozoa</taxon>
        <taxon>Arthropoda</taxon>
        <taxon>Hexapoda</taxon>
        <taxon>Collembola</taxon>
        <taxon>Symphypleona</taxon>
        <taxon>Sminthuridae</taxon>
        <taxon>Allacma</taxon>
    </lineage>
</organism>
<dbReference type="AlphaFoldDB" id="A0A8J2KM63"/>
<feature type="non-terminal residue" evidence="1">
    <location>
        <position position="1"/>
    </location>
</feature>
<keyword evidence="2" id="KW-1185">Reference proteome</keyword>
<dbReference type="EMBL" id="CAJVCH010435844">
    <property type="protein sequence ID" value="CAG7818977.1"/>
    <property type="molecule type" value="Genomic_DNA"/>
</dbReference>
<gene>
    <name evidence="1" type="ORF">AFUS01_LOCUS29453</name>
</gene>
<comment type="caution">
    <text evidence="1">The sequence shown here is derived from an EMBL/GenBank/DDBJ whole genome shotgun (WGS) entry which is preliminary data.</text>
</comment>
<protein>
    <submittedName>
        <fullName evidence="1">Uncharacterized protein</fullName>
    </submittedName>
</protein>
<dbReference type="Proteomes" id="UP000708208">
    <property type="component" value="Unassembled WGS sequence"/>
</dbReference>
<name>A0A8J2KM63_9HEXA</name>
<feature type="non-terminal residue" evidence="1">
    <location>
        <position position="30"/>
    </location>
</feature>
<evidence type="ECO:0000313" key="2">
    <source>
        <dbReference type="Proteomes" id="UP000708208"/>
    </source>
</evidence>